<evidence type="ECO:0000256" key="2">
    <source>
        <dbReference type="ARBA" id="ARBA00012438"/>
    </source>
</evidence>
<dbReference type="CDD" id="cd00082">
    <property type="entry name" value="HisKA"/>
    <property type="match status" value="1"/>
</dbReference>
<reference evidence="11 12" key="1">
    <citation type="journal article" date="2015" name="Stand. Genomic Sci.">
        <title>Genomic Encyclopedia of Bacterial and Archaeal Type Strains, Phase III: the genomes of soil and plant-associated and newly described type strains.</title>
        <authorList>
            <person name="Whitman W.B."/>
            <person name="Woyke T."/>
            <person name="Klenk H.P."/>
            <person name="Zhou Y."/>
            <person name="Lilburn T.G."/>
            <person name="Beck B.J."/>
            <person name="De Vos P."/>
            <person name="Vandamme P."/>
            <person name="Eisen J.A."/>
            <person name="Garrity G."/>
            <person name="Hugenholtz P."/>
            <person name="Kyrpides N.C."/>
        </authorList>
    </citation>
    <scope>NUCLEOTIDE SEQUENCE [LARGE SCALE GENOMIC DNA]</scope>
    <source>
        <strain evidence="11 12">CGMCC 1.10124</strain>
    </source>
</reference>
<evidence type="ECO:0000313" key="10">
    <source>
        <dbReference type="EMBL" id="AZH26061.1"/>
    </source>
</evidence>
<dbReference type="NCBIfam" id="TIGR00229">
    <property type="entry name" value="sensory_box"/>
    <property type="match status" value="1"/>
</dbReference>
<dbReference type="InterPro" id="IPR003661">
    <property type="entry name" value="HisK_dim/P_dom"/>
</dbReference>
<evidence type="ECO:0000256" key="4">
    <source>
        <dbReference type="ARBA" id="ARBA00022679"/>
    </source>
</evidence>
<reference evidence="11" key="3">
    <citation type="submission" date="2018-10" db="EMBL/GenBank/DDBJ databases">
        <authorList>
            <person name="Whitman W."/>
            <person name="Huntemann M."/>
            <person name="Clum A."/>
            <person name="Pillay M."/>
            <person name="Palaniappan K."/>
            <person name="Varghese N."/>
            <person name="Mikhailova N."/>
            <person name="Stamatis D."/>
            <person name="Reddy T."/>
            <person name="Daum C."/>
            <person name="Shapiro N."/>
            <person name="Ivanova N."/>
            <person name="Kyrpides N."/>
            <person name="Woyke T."/>
        </authorList>
    </citation>
    <scope>NUCLEOTIDE SEQUENCE</scope>
    <source>
        <strain evidence="11">CGMCC 1.10124</strain>
    </source>
</reference>
<evidence type="ECO:0000256" key="1">
    <source>
        <dbReference type="ARBA" id="ARBA00000085"/>
    </source>
</evidence>
<dbReference type="GO" id="GO:0000155">
    <property type="term" value="F:phosphorelay sensor kinase activity"/>
    <property type="evidence" value="ECO:0007669"/>
    <property type="project" value="InterPro"/>
</dbReference>
<dbReference type="Pfam" id="PF02518">
    <property type="entry name" value="HATPase_c"/>
    <property type="match status" value="1"/>
</dbReference>
<evidence type="ECO:0000259" key="8">
    <source>
        <dbReference type="PROSITE" id="PS50112"/>
    </source>
</evidence>
<dbReference type="EMBL" id="REFS01000003">
    <property type="protein sequence ID" value="RMB18489.1"/>
    <property type="molecule type" value="Genomic_DNA"/>
</dbReference>
<dbReference type="InterPro" id="IPR000700">
    <property type="entry name" value="PAS-assoc_C"/>
</dbReference>
<dbReference type="PANTHER" id="PTHR43711:SF1">
    <property type="entry name" value="HISTIDINE KINASE 1"/>
    <property type="match status" value="1"/>
</dbReference>
<dbReference type="CDD" id="cd00075">
    <property type="entry name" value="HATPase"/>
    <property type="match status" value="1"/>
</dbReference>
<dbReference type="SMART" id="SM00388">
    <property type="entry name" value="HisKA"/>
    <property type="match status" value="1"/>
</dbReference>
<evidence type="ECO:0000256" key="6">
    <source>
        <dbReference type="ARBA" id="ARBA00023012"/>
    </source>
</evidence>
<dbReference type="InterPro" id="IPR035965">
    <property type="entry name" value="PAS-like_dom_sf"/>
</dbReference>
<evidence type="ECO:0000313" key="13">
    <source>
        <dbReference type="Proteomes" id="UP000282007"/>
    </source>
</evidence>
<keyword evidence="3" id="KW-0597">Phosphoprotein</keyword>
<dbReference type="PROSITE" id="PS50113">
    <property type="entry name" value="PAC"/>
    <property type="match status" value="1"/>
</dbReference>
<evidence type="ECO:0000313" key="11">
    <source>
        <dbReference type="EMBL" id="RMB18489.1"/>
    </source>
</evidence>
<dbReference type="InterPro" id="IPR036097">
    <property type="entry name" value="HisK_dim/P_sf"/>
</dbReference>
<dbReference type="OrthoDB" id="8127at2157"/>
<accession>A0A3M0DH89</accession>
<dbReference type="PROSITE" id="PS50112">
    <property type="entry name" value="PAS"/>
    <property type="match status" value="1"/>
</dbReference>
<dbReference type="EMBL" id="CP034145">
    <property type="protein sequence ID" value="AZH26061.1"/>
    <property type="molecule type" value="Genomic_DNA"/>
</dbReference>
<dbReference type="CDD" id="cd00130">
    <property type="entry name" value="PAS"/>
    <property type="match status" value="1"/>
</dbReference>
<dbReference type="InterPro" id="IPR005467">
    <property type="entry name" value="His_kinase_dom"/>
</dbReference>
<dbReference type="Proteomes" id="UP000277326">
    <property type="component" value="Unassembled WGS sequence"/>
</dbReference>
<dbReference type="InterPro" id="IPR004358">
    <property type="entry name" value="Sig_transdc_His_kin-like_C"/>
</dbReference>
<evidence type="ECO:0000259" key="7">
    <source>
        <dbReference type="PROSITE" id="PS50109"/>
    </source>
</evidence>
<dbReference type="Gene3D" id="3.30.450.20">
    <property type="entry name" value="PAS domain"/>
    <property type="match status" value="1"/>
</dbReference>
<feature type="domain" description="PAS" evidence="8">
    <location>
        <begin position="4"/>
        <end position="74"/>
    </location>
</feature>
<dbReference type="KEGG" id="haer:DU502_12150"/>
<sequence length="354" mass="39117">MPETRRTLHNALDALDDIFYIYDEHGRLVFWNDHLNELFDLTDEQIEGMMPAEFFLDADQPAVERAVERIFDDGETVVEARADTTNGRIRFELTGRKLTDDDGSVLGFCGIGRNVTERREWERQLAAQNDRLTEFATILAHDLRNPLAVAKGYLDRYLAEGETVDIDRVTDSLDRIERIVEDVLTVAIEGQAVTDVQPVALDAVARDAWEMVAINGATLDVRTSLVVDADATRVRRFFENLFRNSVEHGSTGSRTESDDAIEHGGADVTVTVRETDTGFAVVDDGPGIPVAERDHVFDPGFSRTTNGTGFGLYIVQTIAEAHGWAVAVTEGDAGGAQFEFATMPVMSLDADETS</sequence>
<feature type="domain" description="PAC" evidence="9">
    <location>
        <begin position="76"/>
        <end position="127"/>
    </location>
</feature>
<dbReference type="SMART" id="SM00387">
    <property type="entry name" value="HATPase_c"/>
    <property type="match status" value="1"/>
</dbReference>
<dbReference type="PRINTS" id="PR00344">
    <property type="entry name" value="BCTRLSENSOR"/>
</dbReference>
<dbReference type="SUPFAM" id="SSF47384">
    <property type="entry name" value="Homodimeric domain of signal transducing histidine kinase"/>
    <property type="match status" value="1"/>
</dbReference>
<comment type="catalytic activity">
    <reaction evidence="1">
        <text>ATP + protein L-histidine = ADP + protein N-phospho-L-histidine.</text>
        <dbReference type="EC" id="2.7.13.3"/>
    </reaction>
</comment>
<evidence type="ECO:0000313" key="12">
    <source>
        <dbReference type="Proteomes" id="UP000277326"/>
    </source>
</evidence>
<dbReference type="PROSITE" id="PS50109">
    <property type="entry name" value="HIS_KIN"/>
    <property type="match status" value="1"/>
</dbReference>
<dbReference type="Pfam" id="PF00512">
    <property type="entry name" value="HisKA"/>
    <property type="match status" value="1"/>
</dbReference>
<evidence type="ECO:0000256" key="5">
    <source>
        <dbReference type="ARBA" id="ARBA00022777"/>
    </source>
</evidence>
<dbReference type="GeneID" id="38472050"/>
<keyword evidence="5" id="KW-0418">Kinase</keyword>
<dbReference type="InterPro" id="IPR003594">
    <property type="entry name" value="HATPase_dom"/>
</dbReference>
<dbReference type="SUPFAM" id="SSF55785">
    <property type="entry name" value="PYP-like sensor domain (PAS domain)"/>
    <property type="match status" value="1"/>
</dbReference>
<dbReference type="RefSeq" id="WP_121920567.1">
    <property type="nucleotide sequence ID" value="NZ_CP034145.1"/>
</dbReference>
<evidence type="ECO:0000259" key="9">
    <source>
        <dbReference type="PROSITE" id="PS50113"/>
    </source>
</evidence>
<proteinExistence type="predicted"/>
<dbReference type="Gene3D" id="3.30.565.10">
    <property type="entry name" value="Histidine kinase-like ATPase, C-terminal domain"/>
    <property type="match status" value="1"/>
</dbReference>
<dbReference type="PANTHER" id="PTHR43711">
    <property type="entry name" value="TWO-COMPONENT HISTIDINE KINASE"/>
    <property type="match status" value="1"/>
</dbReference>
<dbReference type="AlphaFoldDB" id="A0A3M0DH89"/>
<reference evidence="10 13" key="2">
    <citation type="submission" date="2018-07" db="EMBL/GenBank/DDBJ databases">
        <title>Genome sequences of Haloplanus aerogenes JCM 16430T.</title>
        <authorList>
            <person name="Kim Y.B."/>
            <person name="Roh S.W."/>
        </authorList>
    </citation>
    <scope>NUCLEOTIDE SEQUENCE [LARGE SCALE GENOMIC DNA]</scope>
    <source>
        <strain evidence="10 13">JCM 16430</strain>
    </source>
</reference>
<keyword evidence="13" id="KW-1185">Reference proteome</keyword>
<dbReference type="EC" id="2.7.13.3" evidence="2"/>
<dbReference type="InterPro" id="IPR036890">
    <property type="entry name" value="HATPase_C_sf"/>
</dbReference>
<organism evidence="11 12">
    <name type="scientific">Haloplanus aerogenes</name>
    <dbReference type="NCBI Taxonomy" id="660522"/>
    <lineage>
        <taxon>Archaea</taxon>
        <taxon>Methanobacteriati</taxon>
        <taxon>Methanobacteriota</taxon>
        <taxon>Stenosarchaea group</taxon>
        <taxon>Halobacteria</taxon>
        <taxon>Halobacteriales</taxon>
        <taxon>Haloferacaceae</taxon>
        <taxon>Haloplanus</taxon>
    </lineage>
</organism>
<keyword evidence="6" id="KW-0902">Two-component regulatory system</keyword>
<evidence type="ECO:0000256" key="3">
    <source>
        <dbReference type="ARBA" id="ARBA00022553"/>
    </source>
</evidence>
<dbReference type="InterPro" id="IPR050736">
    <property type="entry name" value="Sensor_HK_Regulatory"/>
</dbReference>
<protein>
    <recommendedName>
        <fullName evidence="2">histidine kinase</fullName>
        <ecNumber evidence="2">2.7.13.3</ecNumber>
    </recommendedName>
</protein>
<dbReference type="InterPro" id="IPR000014">
    <property type="entry name" value="PAS"/>
</dbReference>
<dbReference type="SUPFAM" id="SSF55874">
    <property type="entry name" value="ATPase domain of HSP90 chaperone/DNA topoisomerase II/histidine kinase"/>
    <property type="match status" value="1"/>
</dbReference>
<dbReference type="Pfam" id="PF08448">
    <property type="entry name" value="PAS_4"/>
    <property type="match status" value="1"/>
</dbReference>
<name>A0A3M0DH89_9EURY</name>
<dbReference type="Gene3D" id="1.10.287.130">
    <property type="match status" value="1"/>
</dbReference>
<keyword evidence="4" id="KW-0808">Transferase</keyword>
<dbReference type="InterPro" id="IPR013656">
    <property type="entry name" value="PAS_4"/>
</dbReference>
<dbReference type="SMART" id="SM00091">
    <property type="entry name" value="PAS"/>
    <property type="match status" value="1"/>
</dbReference>
<gene>
    <name evidence="11" type="ORF">ATH50_1947</name>
    <name evidence="10" type="ORF">DU502_12150</name>
</gene>
<dbReference type="Proteomes" id="UP000282007">
    <property type="component" value="Chromosome"/>
</dbReference>
<feature type="domain" description="Histidine kinase" evidence="7">
    <location>
        <begin position="138"/>
        <end position="346"/>
    </location>
</feature>